<dbReference type="InterPro" id="IPR052529">
    <property type="entry name" value="Bact_Transport_Assoc"/>
</dbReference>
<dbReference type="EMBL" id="PVTY01000008">
    <property type="protein sequence ID" value="PRZ15561.1"/>
    <property type="molecule type" value="Genomic_DNA"/>
</dbReference>
<proteinExistence type="predicted"/>
<feature type="transmembrane region" description="Helical" evidence="1">
    <location>
        <begin position="322"/>
        <end position="346"/>
    </location>
</feature>
<dbReference type="Pfam" id="PF07786">
    <property type="entry name" value="HGSNAT_cat"/>
    <property type="match status" value="1"/>
</dbReference>
<feature type="transmembrane region" description="Helical" evidence="1">
    <location>
        <begin position="297"/>
        <end position="315"/>
    </location>
</feature>
<dbReference type="OrthoDB" id="4966979at2"/>
<feature type="transmembrane region" description="Helical" evidence="1">
    <location>
        <begin position="89"/>
        <end position="105"/>
    </location>
</feature>
<keyword evidence="1" id="KW-0812">Transmembrane</keyword>
<dbReference type="PANTHER" id="PTHR30590">
    <property type="entry name" value="INNER MEMBRANE PROTEIN"/>
    <property type="match status" value="1"/>
</dbReference>
<dbReference type="InterPro" id="IPR012429">
    <property type="entry name" value="HGSNAT_cat"/>
</dbReference>
<name>A0A2T0YK35_9MICC</name>
<feature type="transmembrane region" description="Helical" evidence="1">
    <location>
        <begin position="223"/>
        <end position="245"/>
    </location>
</feature>
<keyword evidence="1" id="KW-1133">Transmembrane helix</keyword>
<feature type="transmembrane region" description="Helical" evidence="1">
    <location>
        <begin position="194"/>
        <end position="211"/>
    </location>
</feature>
<feature type="transmembrane region" description="Helical" evidence="1">
    <location>
        <begin position="366"/>
        <end position="384"/>
    </location>
</feature>
<dbReference type="RefSeq" id="WP_106122870.1">
    <property type="nucleotide sequence ID" value="NZ_PVTY01000008.1"/>
</dbReference>
<evidence type="ECO:0000313" key="4">
    <source>
        <dbReference type="Proteomes" id="UP000238217"/>
    </source>
</evidence>
<keyword evidence="1" id="KW-0472">Membrane</keyword>
<evidence type="ECO:0000256" key="1">
    <source>
        <dbReference type="SAM" id="Phobius"/>
    </source>
</evidence>
<dbReference type="AlphaFoldDB" id="A0A2T0YK35"/>
<dbReference type="PANTHER" id="PTHR30590:SF3">
    <property type="entry name" value="HYPOTHETICAL MEMBRANE SPANNING PROTEIN"/>
    <property type="match status" value="1"/>
</dbReference>
<dbReference type="Proteomes" id="UP000238217">
    <property type="component" value="Unassembled WGS sequence"/>
</dbReference>
<evidence type="ECO:0000259" key="2">
    <source>
        <dbReference type="Pfam" id="PF07786"/>
    </source>
</evidence>
<accession>A0A2T0YK35</accession>
<protein>
    <submittedName>
        <fullName evidence="3">Putative membrane protein</fullName>
    </submittedName>
</protein>
<sequence length="404" mass="43222">MNTAGTTSVRTRRISGVDAARGLALLGMMTVHVLPTISESGQDASWAGLLFTGRPSALFAMLAGVGLSLLSGGAGRGHSGAQLAGDRKAIAMRAVIVVLIGLVIASLNSGVAIILVHYGLLFLLALPFLSLGAVPLFALAGAWVAATPVAYWWLHNDLRSSWEGFPDMWRLWHSPGVADLFTPSLLGMDLALTGYYPLLLWPAYLFTGMAIGRLQLQRTATALKLAGVGLGLAAVSYGVHLWMLWQSPLVPELAARYGWSNAEMRAELMVGTFQVPLVTEDLWFLLATPHQGSTMDLIHTIGTSMLVLGLCLLIAEKLRWVLAPLIGAGAMPLTLYVAHLVVLHFWRGTPVPDFLTFLTEYSPMQMTLILIVGALGAGLLRFVLRRRGPLEAFTHAAGNAAAGR</sequence>
<keyword evidence="4" id="KW-1185">Reference proteome</keyword>
<feature type="transmembrane region" description="Helical" evidence="1">
    <location>
        <begin position="57"/>
        <end position="77"/>
    </location>
</feature>
<evidence type="ECO:0000313" key="3">
    <source>
        <dbReference type="EMBL" id="PRZ15561.1"/>
    </source>
</evidence>
<gene>
    <name evidence="3" type="ORF">BCL67_10821</name>
</gene>
<comment type="caution">
    <text evidence="3">The sequence shown here is derived from an EMBL/GenBank/DDBJ whole genome shotgun (WGS) entry which is preliminary data.</text>
</comment>
<reference evidence="3 4" key="1">
    <citation type="submission" date="2018-03" db="EMBL/GenBank/DDBJ databases">
        <title>Comparative analysis of microorganisms from saline springs in Andes Mountain Range, Colombia.</title>
        <authorList>
            <person name="Rubin E."/>
        </authorList>
    </citation>
    <scope>NUCLEOTIDE SEQUENCE [LARGE SCALE GENOMIC DNA]</scope>
    <source>
        <strain evidence="3 4">CG 35</strain>
    </source>
</reference>
<organism evidence="3 4">
    <name type="scientific">Nesterenkonia sandarakina</name>
    <dbReference type="NCBI Taxonomy" id="272918"/>
    <lineage>
        <taxon>Bacteria</taxon>
        <taxon>Bacillati</taxon>
        <taxon>Actinomycetota</taxon>
        <taxon>Actinomycetes</taxon>
        <taxon>Micrococcales</taxon>
        <taxon>Micrococcaceae</taxon>
        <taxon>Nesterenkonia</taxon>
    </lineage>
</organism>
<feature type="domain" description="Heparan-alpha-glucosaminide N-acetyltransferase catalytic" evidence="2">
    <location>
        <begin position="13"/>
        <end position="225"/>
    </location>
</feature>